<feature type="compositionally biased region" description="Polar residues" evidence="1">
    <location>
        <begin position="23"/>
        <end position="33"/>
    </location>
</feature>
<organism evidence="2 3">
    <name type="scientific">Lithohypha guttulata</name>
    <dbReference type="NCBI Taxonomy" id="1690604"/>
    <lineage>
        <taxon>Eukaryota</taxon>
        <taxon>Fungi</taxon>
        <taxon>Dikarya</taxon>
        <taxon>Ascomycota</taxon>
        <taxon>Pezizomycotina</taxon>
        <taxon>Eurotiomycetes</taxon>
        <taxon>Chaetothyriomycetidae</taxon>
        <taxon>Chaetothyriales</taxon>
        <taxon>Trichomeriaceae</taxon>
        <taxon>Lithohypha</taxon>
    </lineage>
</organism>
<reference evidence="2 3" key="1">
    <citation type="submission" date="2023-08" db="EMBL/GenBank/DDBJ databases">
        <title>Black Yeasts Isolated from many extreme environments.</title>
        <authorList>
            <person name="Coleine C."/>
            <person name="Stajich J.E."/>
            <person name="Selbmann L."/>
        </authorList>
    </citation>
    <scope>NUCLEOTIDE SEQUENCE [LARGE SCALE GENOMIC DNA]</scope>
    <source>
        <strain evidence="2 3">CCFEE 5910</strain>
    </source>
</reference>
<evidence type="ECO:0000256" key="1">
    <source>
        <dbReference type="SAM" id="MobiDB-lite"/>
    </source>
</evidence>
<dbReference type="Proteomes" id="UP001309876">
    <property type="component" value="Unassembled WGS sequence"/>
</dbReference>
<dbReference type="AlphaFoldDB" id="A0AAN7SX13"/>
<sequence length="94" mass="10231">MQRKLEMLEAKEHDNVAVVSPADASQASPSLQRSHYVGDGSGSDMFHRVSASANTVEARAKVLEQLNKHSLRKPPPIPSHALPSFELANKLVDC</sequence>
<keyword evidence="3" id="KW-1185">Reference proteome</keyword>
<accession>A0AAN7SX13</accession>
<gene>
    <name evidence="2" type="ORF">LTR05_006317</name>
</gene>
<proteinExistence type="predicted"/>
<comment type="caution">
    <text evidence="2">The sequence shown here is derived from an EMBL/GenBank/DDBJ whole genome shotgun (WGS) entry which is preliminary data.</text>
</comment>
<evidence type="ECO:0000313" key="3">
    <source>
        <dbReference type="Proteomes" id="UP001309876"/>
    </source>
</evidence>
<feature type="region of interest" description="Disordered" evidence="1">
    <location>
        <begin position="16"/>
        <end position="43"/>
    </location>
</feature>
<dbReference type="EMBL" id="JAVRRJ010000006">
    <property type="protein sequence ID" value="KAK5083811.1"/>
    <property type="molecule type" value="Genomic_DNA"/>
</dbReference>
<evidence type="ECO:0000313" key="2">
    <source>
        <dbReference type="EMBL" id="KAK5083811.1"/>
    </source>
</evidence>
<protein>
    <submittedName>
        <fullName evidence="2">Uncharacterized protein</fullName>
    </submittedName>
</protein>
<name>A0AAN7SX13_9EURO</name>